<dbReference type="InterPro" id="IPR013783">
    <property type="entry name" value="Ig-like_fold"/>
</dbReference>
<dbReference type="OrthoDB" id="9792444at2"/>
<keyword evidence="5" id="KW-1185">Reference proteome</keyword>
<name>B3QS53_CHLT3</name>
<dbReference type="Proteomes" id="UP000001208">
    <property type="component" value="Chromosome"/>
</dbReference>
<organism evidence="4 5">
    <name type="scientific">Chloroherpeton thalassium (strain ATCC 35110 / GB-78)</name>
    <dbReference type="NCBI Taxonomy" id="517418"/>
    <lineage>
        <taxon>Bacteria</taxon>
        <taxon>Pseudomonadati</taxon>
        <taxon>Chlorobiota</taxon>
        <taxon>Chlorobiia</taxon>
        <taxon>Chlorobiales</taxon>
        <taxon>Chloroherpetonaceae</taxon>
        <taxon>Chloroherpeton</taxon>
    </lineage>
</organism>
<evidence type="ECO:0000259" key="3">
    <source>
        <dbReference type="Pfam" id="PF18962"/>
    </source>
</evidence>
<dbReference type="eggNOG" id="COG5184">
    <property type="taxonomic scope" value="Bacteria"/>
</dbReference>
<evidence type="ECO:0000259" key="2">
    <source>
        <dbReference type="Pfam" id="PF07581"/>
    </source>
</evidence>
<dbReference type="Pfam" id="PF07581">
    <property type="entry name" value="Glug"/>
    <property type="match status" value="2"/>
</dbReference>
<feature type="signal peptide" evidence="1">
    <location>
        <begin position="1"/>
        <end position="24"/>
    </location>
</feature>
<dbReference type="eggNOG" id="COG5492">
    <property type="taxonomic scope" value="Bacteria"/>
</dbReference>
<gene>
    <name evidence="4" type="ordered locus">Ctha_1539</name>
</gene>
<dbReference type="EMBL" id="CP001100">
    <property type="protein sequence ID" value="ACF13998.1"/>
    <property type="molecule type" value="Genomic_DNA"/>
</dbReference>
<dbReference type="InterPro" id="IPR011493">
    <property type="entry name" value="GLUG"/>
</dbReference>
<protein>
    <submittedName>
        <fullName evidence="4">GLUG domain protein</fullName>
    </submittedName>
</protein>
<feature type="chain" id="PRO_5002797766" evidence="1">
    <location>
        <begin position="25"/>
        <end position="686"/>
    </location>
</feature>
<dbReference type="Gene3D" id="2.160.20.110">
    <property type="match status" value="1"/>
</dbReference>
<feature type="domain" description="Secretion system C-terminal sorting" evidence="3">
    <location>
        <begin position="609"/>
        <end position="683"/>
    </location>
</feature>
<keyword evidence="1" id="KW-0732">Signal</keyword>
<dbReference type="HOGENOM" id="CLU_018669_0_0_10"/>
<accession>B3QS53</accession>
<evidence type="ECO:0000313" key="4">
    <source>
        <dbReference type="EMBL" id="ACF13998.1"/>
    </source>
</evidence>
<proteinExistence type="predicted"/>
<dbReference type="NCBIfam" id="TIGR04183">
    <property type="entry name" value="Por_Secre_tail"/>
    <property type="match status" value="1"/>
</dbReference>
<dbReference type="Pfam" id="PF18962">
    <property type="entry name" value="Por_Secre_tail"/>
    <property type="match status" value="1"/>
</dbReference>
<reference evidence="4 5" key="1">
    <citation type="submission" date="2008-06" db="EMBL/GenBank/DDBJ databases">
        <title>Complete sequence of Chloroherpeton thalassium ATCC 35110.</title>
        <authorList>
            <consortium name="US DOE Joint Genome Institute"/>
            <person name="Lucas S."/>
            <person name="Copeland A."/>
            <person name="Lapidus A."/>
            <person name="Glavina del Rio T."/>
            <person name="Dalin E."/>
            <person name="Tice H."/>
            <person name="Bruce D."/>
            <person name="Goodwin L."/>
            <person name="Pitluck S."/>
            <person name="Schmutz J."/>
            <person name="Larimer F."/>
            <person name="Land M."/>
            <person name="Hauser L."/>
            <person name="Kyrpides N."/>
            <person name="Mikhailova N."/>
            <person name="Liu Z."/>
            <person name="Li T."/>
            <person name="Zhao F."/>
            <person name="Overmann J."/>
            <person name="Bryant D.A."/>
            <person name="Richardson P."/>
        </authorList>
    </citation>
    <scope>NUCLEOTIDE SEQUENCE [LARGE SCALE GENOMIC DNA]</scope>
    <source>
        <strain evidence="5">ATCC 35110 / GB-78</strain>
    </source>
</reference>
<dbReference type="InterPro" id="IPR026444">
    <property type="entry name" value="Secre_tail"/>
</dbReference>
<evidence type="ECO:0000313" key="5">
    <source>
        <dbReference type="Proteomes" id="UP000001208"/>
    </source>
</evidence>
<sequence>MNLLKRLFLLTLAVLFFCKNLSFAQTAVAPDIGDGTEGNPYQIATWQNLYWLSIHSDQWGKHYKQVANIDIGGIGSIGGSGWSPIGNSGVTAFTGVYDGNGKTVYGLTIDRPVTDYVGLFGYLRGVDAVIKNLRVKNASVSGKDDVGVLVGHNLSGTIENCCALGEANGSQSVGGLVGRNEANGKIRCCYASGSVSGVGAYIGGLVGENVHSTIENCYAISGVSGDTYIGGLVGNNYEALVTHCYAYGGVTFSNAYGGYLVGQMYNASIVSSVCRKSEKVPPVGLGAGGLGVTDEEMRLPATYLSLGWDFAGESDNGDEDYWNHDGERSLGCPFLNWEANGKNDDDDAEISGGSSDEFDFSNAGAWVAFVESNSDDVILNILQTDATPNIEGSLPEGISTLSPLYWTGNVVLGEINGKYNIKLDLTGITGIENCGTLHVLKRENNTQPWKDVETDLGATLDRSDCPNSITVEGLTSFSDFVIAGGADNPLPVELSGFSGASTNDGVRLNWKTAAETDNAGFVLYRNDAEIASYQNTDALKGAGTTSGETAYSFVDSDVYLGESYTYKIASVDISGTAYEYETTVSVKITESMESEAETKAYEYALEQNYPNPFNPSTLIRFSLKQAGNTTLRVFDMLGREILSKQFTGKAGWNAYQFNASGLSSGMYYYQISSGSFVETKKMMLLK</sequence>
<evidence type="ECO:0000256" key="1">
    <source>
        <dbReference type="SAM" id="SignalP"/>
    </source>
</evidence>
<dbReference type="Gene3D" id="2.60.40.10">
    <property type="entry name" value="Immunoglobulins"/>
    <property type="match status" value="1"/>
</dbReference>
<dbReference type="RefSeq" id="WP_012500082.1">
    <property type="nucleotide sequence ID" value="NC_011026.1"/>
</dbReference>
<dbReference type="STRING" id="517418.Ctha_1539"/>
<feature type="domain" description="GLUG" evidence="2">
    <location>
        <begin position="169"/>
        <end position="196"/>
    </location>
</feature>
<dbReference type="KEGG" id="cts:Ctha_1539"/>
<dbReference type="AlphaFoldDB" id="B3QS53"/>
<feature type="domain" description="GLUG" evidence="2">
    <location>
        <begin position="200"/>
        <end position="219"/>
    </location>
</feature>